<dbReference type="PRINTS" id="PR01050">
    <property type="entry name" value="PYRUVTKNASE"/>
</dbReference>
<feature type="domain" description="Pyruvate kinase C-terminal" evidence="21">
    <location>
        <begin position="369"/>
        <end position="477"/>
    </location>
</feature>
<dbReference type="GO" id="GO:0005524">
    <property type="term" value="F:ATP binding"/>
    <property type="evidence" value="ECO:0007669"/>
    <property type="project" value="UniProtKB-KW"/>
</dbReference>
<dbReference type="InterPro" id="IPR015793">
    <property type="entry name" value="Pyrv_Knase_brl"/>
</dbReference>
<evidence type="ECO:0000256" key="5">
    <source>
        <dbReference type="ARBA" id="ARBA00011881"/>
    </source>
</evidence>
<name>A0A1C4W5L4_MICVI</name>
<dbReference type="NCBIfam" id="NF004886">
    <property type="entry name" value="PRK06247.1"/>
    <property type="match status" value="1"/>
</dbReference>
<protein>
    <recommendedName>
        <fullName evidence="7 18">Pyruvate kinase</fullName>
        <ecNumber evidence="6 18">2.7.1.40</ecNumber>
    </recommendedName>
</protein>
<dbReference type="NCBIfam" id="NF004491">
    <property type="entry name" value="PRK05826.1"/>
    <property type="match status" value="1"/>
</dbReference>
<sequence>MADRGGETSLMGVTRRAKIVCTLGPATSSPERIRGLVEAGMNVARLNFSHGSHADHEAVYRLVREAAEASGRAVAVLADLQGPKIRLGKFADGPHEWRTGDSVVITGDDILGTKDRVSCTYRKLPQEVKPGDRLLIDDGRVAVEVSDVTGNDIRCLVTEGGNVSNNKGVSLPNVAVSVPALSEKDAEDLRFALGLGVDLIALSFVRSPEDIKLVHAIMAEEGVQRPVLAKVEKPEAVDHLEAIVLAFDGVMVARGDLGVELPLDQVPLVQKRAVQLCRENAKPVIVATQMLDSMIENSRPTRAEASDVANAVLDGADAVMLSGETSVGKYPVLTVSTMAKIVQTTESGSIRVPRLQHDPRTHGGALTVGASSIARAIGAKALVAFSQTGDTVKRLARLHCDLPLLAFTPVPEVRNQLALSWGVETFLMPFVAHTDDMFRQVDQALLGLNLANPGDYVVIVAGSPPGTPGSTNTLRVHQLGSLVDAASARALA</sequence>
<comment type="cofactor">
    <cofactor evidence="2">
        <name>K(+)</name>
        <dbReference type="ChEBI" id="CHEBI:29103"/>
    </cofactor>
</comment>
<comment type="cofactor">
    <cofactor evidence="1">
        <name>Mg(2+)</name>
        <dbReference type="ChEBI" id="CHEBI:18420"/>
    </cofactor>
</comment>
<evidence type="ECO:0000256" key="6">
    <source>
        <dbReference type="ARBA" id="ARBA00012142"/>
    </source>
</evidence>
<dbReference type="InterPro" id="IPR040442">
    <property type="entry name" value="Pyrv_kinase-like_dom_sf"/>
</dbReference>
<dbReference type="Gene3D" id="3.20.20.60">
    <property type="entry name" value="Phosphoenolpyruvate-binding domains"/>
    <property type="match status" value="1"/>
</dbReference>
<feature type="domain" description="Pyruvate kinase barrel" evidence="20">
    <location>
        <begin position="15"/>
        <end position="335"/>
    </location>
</feature>
<dbReference type="Proteomes" id="UP000198242">
    <property type="component" value="Chromosome I"/>
</dbReference>
<keyword evidence="11 19" id="KW-0418">Kinase</keyword>
<evidence type="ECO:0000256" key="2">
    <source>
        <dbReference type="ARBA" id="ARBA00001958"/>
    </source>
</evidence>
<evidence type="ECO:0000256" key="16">
    <source>
        <dbReference type="ARBA" id="ARBA00023317"/>
    </source>
</evidence>
<evidence type="ECO:0000256" key="19">
    <source>
        <dbReference type="RuleBase" id="RU000504"/>
    </source>
</evidence>
<evidence type="ECO:0000256" key="14">
    <source>
        <dbReference type="ARBA" id="ARBA00022958"/>
    </source>
</evidence>
<dbReference type="InterPro" id="IPR015795">
    <property type="entry name" value="Pyrv_Knase_C"/>
</dbReference>
<reference evidence="23" key="1">
    <citation type="submission" date="2016-06" db="EMBL/GenBank/DDBJ databases">
        <authorList>
            <person name="Varghese N."/>
            <person name="Submissions Spin"/>
        </authorList>
    </citation>
    <scope>NUCLEOTIDE SEQUENCE [LARGE SCALE GENOMIC DNA]</scope>
    <source>
        <strain evidence="23">DSM 43909</strain>
    </source>
</reference>
<dbReference type="Gene3D" id="2.40.33.10">
    <property type="entry name" value="PK beta-barrel domain-like"/>
    <property type="match status" value="1"/>
</dbReference>
<dbReference type="SUPFAM" id="SSF52935">
    <property type="entry name" value="PK C-terminal domain-like"/>
    <property type="match status" value="1"/>
</dbReference>
<keyword evidence="16 22" id="KW-0670">Pyruvate</keyword>
<dbReference type="UniPathway" id="UPA00109">
    <property type="reaction ID" value="UER00188"/>
</dbReference>
<dbReference type="NCBIfam" id="NF004978">
    <property type="entry name" value="PRK06354.1"/>
    <property type="match status" value="1"/>
</dbReference>
<evidence type="ECO:0000256" key="18">
    <source>
        <dbReference type="NCBIfam" id="TIGR01064"/>
    </source>
</evidence>
<keyword evidence="8 19" id="KW-0808">Transferase</keyword>
<dbReference type="GO" id="GO:0030955">
    <property type="term" value="F:potassium ion binding"/>
    <property type="evidence" value="ECO:0007669"/>
    <property type="project" value="UniProtKB-UniRule"/>
</dbReference>
<comment type="similarity">
    <text evidence="4 19">Belongs to the pyruvate kinase family.</text>
</comment>
<dbReference type="FunFam" id="3.40.1380.20:FF:000009">
    <property type="entry name" value="Pyruvate kinase"/>
    <property type="match status" value="1"/>
</dbReference>
<evidence type="ECO:0000259" key="21">
    <source>
        <dbReference type="Pfam" id="PF02887"/>
    </source>
</evidence>
<dbReference type="GO" id="GO:0000287">
    <property type="term" value="F:magnesium ion binding"/>
    <property type="evidence" value="ECO:0007669"/>
    <property type="project" value="UniProtKB-UniRule"/>
</dbReference>
<keyword evidence="12" id="KW-0067">ATP-binding</keyword>
<dbReference type="Pfam" id="PF00224">
    <property type="entry name" value="PK"/>
    <property type="match status" value="1"/>
</dbReference>
<dbReference type="NCBIfam" id="TIGR01064">
    <property type="entry name" value="pyruv_kin"/>
    <property type="match status" value="1"/>
</dbReference>
<evidence type="ECO:0000256" key="12">
    <source>
        <dbReference type="ARBA" id="ARBA00022840"/>
    </source>
</evidence>
<evidence type="ECO:0000256" key="1">
    <source>
        <dbReference type="ARBA" id="ARBA00001946"/>
    </source>
</evidence>
<keyword evidence="23" id="KW-1185">Reference proteome</keyword>
<keyword evidence="13 19" id="KW-0460">Magnesium</keyword>
<evidence type="ECO:0000256" key="17">
    <source>
        <dbReference type="ARBA" id="ARBA00048152"/>
    </source>
</evidence>
<dbReference type="PANTHER" id="PTHR11817">
    <property type="entry name" value="PYRUVATE KINASE"/>
    <property type="match status" value="1"/>
</dbReference>
<dbReference type="InterPro" id="IPR015806">
    <property type="entry name" value="Pyrv_Knase_insert_dom_sf"/>
</dbReference>
<evidence type="ECO:0000256" key="9">
    <source>
        <dbReference type="ARBA" id="ARBA00022723"/>
    </source>
</evidence>
<dbReference type="InterPro" id="IPR011037">
    <property type="entry name" value="Pyrv_Knase-like_insert_dom_sf"/>
</dbReference>
<evidence type="ECO:0000256" key="10">
    <source>
        <dbReference type="ARBA" id="ARBA00022741"/>
    </source>
</evidence>
<dbReference type="SUPFAM" id="SSF50800">
    <property type="entry name" value="PK beta-barrel domain-like"/>
    <property type="match status" value="1"/>
</dbReference>
<dbReference type="AlphaFoldDB" id="A0A1C4W5L4"/>
<accession>A0A1C4W5L4</accession>
<evidence type="ECO:0000256" key="7">
    <source>
        <dbReference type="ARBA" id="ARBA00018587"/>
    </source>
</evidence>
<dbReference type="EMBL" id="LT607411">
    <property type="protein sequence ID" value="SCE91359.1"/>
    <property type="molecule type" value="Genomic_DNA"/>
</dbReference>
<dbReference type="InterPro" id="IPR036918">
    <property type="entry name" value="Pyrv_Knase_C_sf"/>
</dbReference>
<evidence type="ECO:0000313" key="23">
    <source>
        <dbReference type="Proteomes" id="UP000198242"/>
    </source>
</evidence>
<dbReference type="GO" id="GO:0016301">
    <property type="term" value="F:kinase activity"/>
    <property type="evidence" value="ECO:0007669"/>
    <property type="project" value="UniProtKB-KW"/>
</dbReference>
<evidence type="ECO:0000256" key="15">
    <source>
        <dbReference type="ARBA" id="ARBA00023152"/>
    </source>
</evidence>
<dbReference type="InterPro" id="IPR015813">
    <property type="entry name" value="Pyrv/PenolPyrv_kinase-like_dom"/>
</dbReference>
<comment type="subunit">
    <text evidence="5">Homotetramer.</text>
</comment>
<evidence type="ECO:0000313" key="22">
    <source>
        <dbReference type="EMBL" id="SCE91359.1"/>
    </source>
</evidence>
<dbReference type="Gene3D" id="3.40.1380.20">
    <property type="entry name" value="Pyruvate kinase, C-terminal domain"/>
    <property type="match status" value="1"/>
</dbReference>
<dbReference type="EC" id="2.7.1.40" evidence="6 18"/>
<keyword evidence="15 19" id="KW-0324">Glycolysis</keyword>
<evidence type="ECO:0000256" key="8">
    <source>
        <dbReference type="ARBA" id="ARBA00022679"/>
    </source>
</evidence>
<evidence type="ECO:0000256" key="3">
    <source>
        <dbReference type="ARBA" id="ARBA00004997"/>
    </source>
</evidence>
<dbReference type="Pfam" id="PF02887">
    <property type="entry name" value="PK_C"/>
    <property type="match status" value="1"/>
</dbReference>
<dbReference type="SUPFAM" id="SSF51621">
    <property type="entry name" value="Phosphoenolpyruvate/pyruvate domain"/>
    <property type="match status" value="1"/>
</dbReference>
<comment type="catalytic activity">
    <reaction evidence="17 19">
        <text>pyruvate + ATP = phosphoenolpyruvate + ADP + H(+)</text>
        <dbReference type="Rhea" id="RHEA:18157"/>
        <dbReference type="ChEBI" id="CHEBI:15361"/>
        <dbReference type="ChEBI" id="CHEBI:15378"/>
        <dbReference type="ChEBI" id="CHEBI:30616"/>
        <dbReference type="ChEBI" id="CHEBI:58702"/>
        <dbReference type="ChEBI" id="CHEBI:456216"/>
        <dbReference type="EC" id="2.7.1.40"/>
    </reaction>
</comment>
<dbReference type="InterPro" id="IPR001697">
    <property type="entry name" value="Pyr_Knase"/>
</dbReference>
<comment type="pathway">
    <text evidence="3 19">Carbohydrate degradation; glycolysis; pyruvate from D-glyceraldehyde 3-phosphate: step 5/5.</text>
</comment>
<keyword evidence="9" id="KW-0479">Metal-binding</keyword>
<keyword evidence="14" id="KW-0630">Potassium</keyword>
<organism evidence="22 23">
    <name type="scientific">Micromonospora viridifaciens</name>
    <dbReference type="NCBI Taxonomy" id="1881"/>
    <lineage>
        <taxon>Bacteria</taxon>
        <taxon>Bacillati</taxon>
        <taxon>Actinomycetota</taxon>
        <taxon>Actinomycetes</taxon>
        <taxon>Micromonosporales</taxon>
        <taxon>Micromonosporaceae</taxon>
        <taxon>Micromonospora</taxon>
    </lineage>
</organism>
<gene>
    <name evidence="22" type="ORF">GA0074695_2106</name>
</gene>
<evidence type="ECO:0000256" key="11">
    <source>
        <dbReference type="ARBA" id="ARBA00022777"/>
    </source>
</evidence>
<evidence type="ECO:0000256" key="4">
    <source>
        <dbReference type="ARBA" id="ARBA00008663"/>
    </source>
</evidence>
<proteinExistence type="inferred from homology"/>
<evidence type="ECO:0000259" key="20">
    <source>
        <dbReference type="Pfam" id="PF00224"/>
    </source>
</evidence>
<keyword evidence="10" id="KW-0547">Nucleotide-binding</keyword>
<evidence type="ECO:0000256" key="13">
    <source>
        <dbReference type="ARBA" id="ARBA00022842"/>
    </source>
</evidence>
<dbReference type="GO" id="GO:0004743">
    <property type="term" value="F:pyruvate kinase activity"/>
    <property type="evidence" value="ECO:0007669"/>
    <property type="project" value="UniProtKB-UniRule"/>
</dbReference>
<dbReference type="FunFam" id="2.40.33.10:FF:000001">
    <property type="entry name" value="Pyruvate kinase"/>
    <property type="match status" value="1"/>
</dbReference>